<evidence type="ECO:0000313" key="3">
    <source>
        <dbReference type="Proteomes" id="UP000078492"/>
    </source>
</evidence>
<evidence type="ECO:0000256" key="1">
    <source>
        <dbReference type="SAM" id="Coils"/>
    </source>
</evidence>
<name>A0A151IV56_9HYME</name>
<protein>
    <submittedName>
        <fullName evidence="2">Uncharacterized protein</fullName>
    </submittedName>
</protein>
<feature type="coiled-coil region" evidence="1">
    <location>
        <begin position="25"/>
        <end position="77"/>
    </location>
</feature>
<accession>A0A151IV56</accession>
<dbReference type="Proteomes" id="UP000078492">
    <property type="component" value="Unassembled WGS sequence"/>
</dbReference>
<keyword evidence="3" id="KW-1185">Reference proteome</keyword>
<evidence type="ECO:0000313" key="2">
    <source>
        <dbReference type="EMBL" id="KYN11426.1"/>
    </source>
</evidence>
<dbReference type="AlphaFoldDB" id="A0A151IV56"/>
<sequence length="88" mass="10651">MEEVFRISKKTLRLPVKMGEEVGMKELLEDMRDEMREELKGMRKEIRKVVEGQKEIMSTEVERIKALREREEKWQRKKGEMVETLKVL</sequence>
<dbReference type="EMBL" id="KQ980924">
    <property type="protein sequence ID" value="KYN11426.1"/>
    <property type="molecule type" value="Genomic_DNA"/>
</dbReference>
<organism evidence="2 3">
    <name type="scientific">Trachymyrmex cornetzi</name>
    <dbReference type="NCBI Taxonomy" id="471704"/>
    <lineage>
        <taxon>Eukaryota</taxon>
        <taxon>Metazoa</taxon>
        <taxon>Ecdysozoa</taxon>
        <taxon>Arthropoda</taxon>
        <taxon>Hexapoda</taxon>
        <taxon>Insecta</taxon>
        <taxon>Pterygota</taxon>
        <taxon>Neoptera</taxon>
        <taxon>Endopterygota</taxon>
        <taxon>Hymenoptera</taxon>
        <taxon>Apocrita</taxon>
        <taxon>Aculeata</taxon>
        <taxon>Formicoidea</taxon>
        <taxon>Formicidae</taxon>
        <taxon>Myrmicinae</taxon>
        <taxon>Trachymyrmex</taxon>
    </lineage>
</organism>
<reference evidence="2 3" key="1">
    <citation type="submission" date="2015-09" db="EMBL/GenBank/DDBJ databases">
        <title>Trachymyrmex cornetzi WGS genome.</title>
        <authorList>
            <person name="Nygaard S."/>
            <person name="Hu H."/>
            <person name="Boomsma J."/>
            <person name="Zhang G."/>
        </authorList>
    </citation>
    <scope>NUCLEOTIDE SEQUENCE [LARGE SCALE GENOMIC DNA]</scope>
    <source>
        <strain evidence="2">Tcor2-1</strain>
        <tissue evidence="2">Whole body</tissue>
    </source>
</reference>
<proteinExistence type="predicted"/>
<gene>
    <name evidence="2" type="ORF">ALC57_16439</name>
</gene>
<keyword evidence="1" id="KW-0175">Coiled coil</keyword>